<dbReference type="Pfam" id="PF00535">
    <property type="entry name" value="Glycos_transf_2"/>
    <property type="match status" value="1"/>
</dbReference>
<evidence type="ECO:0000256" key="1">
    <source>
        <dbReference type="ARBA" id="ARBA00006739"/>
    </source>
</evidence>
<evidence type="ECO:0000256" key="3">
    <source>
        <dbReference type="ARBA" id="ARBA00022679"/>
    </source>
</evidence>
<dbReference type="AlphaFoldDB" id="A0A8J3YNF8"/>
<gene>
    <name evidence="5" type="ORF">Val02_44580</name>
</gene>
<comment type="caution">
    <text evidence="5">The sequence shown here is derived from an EMBL/GenBank/DDBJ whole genome shotgun (WGS) entry which is preliminary data.</text>
</comment>
<dbReference type="Gene3D" id="3.90.550.10">
    <property type="entry name" value="Spore Coat Polysaccharide Biosynthesis Protein SpsA, Chain A"/>
    <property type="match status" value="1"/>
</dbReference>
<dbReference type="EMBL" id="BOPF01000015">
    <property type="protein sequence ID" value="GIJ47572.1"/>
    <property type="molecule type" value="Genomic_DNA"/>
</dbReference>
<dbReference type="InterPro" id="IPR029044">
    <property type="entry name" value="Nucleotide-diphossugar_trans"/>
</dbReference>
<evidence type="ECO:0000256" key="2">
    <source>
        <dbReference type="ARBA" id="ARBA00022676"/>
    </source>
</evidence>
<dbReference type="SUPFAM" id="SSF53448">
    <property type="entry name" value="Nucleotide-diphospho-sugar transferases"/>
    <property type="match status" value="1"/>
</dbReference>
<comment type="similarity">
    <text evidence="1">Belongs to the glycosyltransferase 2 family.</text>
</comment>
<keyword evidence="2" id="KW-0328">Glycosyltransferase</keyword>
<dbReference type="Proteomes" id="UP000619260">
    <property type="component" value="Unassembled WGS sequence"/>
</dbReference>
<evidence type="ECO:0000259" key="4">
    <source>
        <dbReference type="Pfam" id="PF00535"/>
    </source>
</evidence>
<name>A0A8J3YNF8_9ACTN</name>
<dbReference type="PANTHER" id="PTHR43685:SF5">
    <property type="entry name" value="GLYCOSYLTRANSFERASE EPSE-RELATED"/>
    <property type="match status" value="1"/>
</dbReference>
<proteinExistence type="inferred from homology"/>
<organism evidence="5 6">
    <name type="scientific">Virgisporangium aliadipatigenens</name>
    <dbReference type="NCBI Taxonomy" id="741659"/>
    <lineage>
        <taxon>Bacteria</taxon>
        <taxon>Bacillati</taxon>
        <taxon>Actinomycetota</taxon>
        <taxon>Actinomycetes</taxon>
        <taxon>Micromonosporales</taxon>
        <taxon>Micromonosporaceae</taxon>
        <taxon>Virgisporangium</taxon>
    </lineage>
</organism>
<keyword evidence="3 5" id="KW-0808">Transferase</keyword>
<accession>A0A8J3YNF8</accession>
<dbReference type="PANTHER" id="PTHR43685">
    <property type="entry name" value="GLYCOSYLTRANSFERASE"/>
    <property type="match status" value="1"/>
</dbReference>
<dbReference type="RefSeq" id="WP_239153237.1">
    <property type="nucleotide sequence ID" value="NZ_BOPF01000015.1"/>
</dbReference>
<dbReference type="InterPro" id="IPR001173">
    <property type="entry name" value="Glyco_trans_2-like"/>
</dbReference>
<sequence>MPDAITIVLATRNRAARLGATLERLRALPGRPPVIVVDNASTDATAAVAAGAGARVLRMRRNAGATARNVGVRAADTPLVAFADDDSWWAPEALVRARAHFASHPRLGLLAARTLVGPQERLDPVSAQLAAAPLGTAPDLPGPSVLGFLACAAVVRREAFLGVGGFDPVVFFMGEESRLAYDLLAAGWGLAYRPDVVAHHHPAGGGGADKRKLARRNEILTQWMRRPVPIAARSTLALIGAAAADPASRSVLVELAKRLPAALVRRRRPHPEVEAALRILTNASKGYGTKDPSRGDLTKI</sequence>
<evidence type="ECO:0000313" key="6">
    <source>
        <dbReference type="Proteomes" id="UP000619260"/>
    </source>
</evidence>
<feature type="domain" description="Glycosyltransferase 2-like" evidence="4">
    <location>
        <begin position="6"/>
        <end position="160"/>
    </location>
</feature>
<evidence type="ECO:0000313" key="5">
    <source>
        <dbReference type="EMBL" id="GIJ47572.1"/>
    </source>
</evidence>
<reference evidence="5" key="1">
    <citation type="submission" date="2021-01" db="EMBL/GenBank/DDBJ databases">
        <title>Whole genome shotgun sequence of Virgisporangium aliadipatigenens NBRC 105644.</title>
        <authorList>
            <person name="Komaki H."/>
            <person name="Tamura T."/>
        </authorList>
    </citation>
    <scope>NUCLEOTIDE SEQUENCE</scope>
    <source>
        <strain evidence="5">NBRC 105644</strain>
    </source>
</reference>
<dbReference type="GO" id="GO:0016757">
    <property type="term" value="F:glycosyltransferase activity"/>
    <property type="evidence" value="ECO:0007669"/>
    <property type="project" value="UniProtKB-KW"/>
</dbReference>
<dbReference type="InterPro" id="IPR050834">
    <property type="entry name" value="Glycosyltransf_2"/>
</dbReference>
<keyword evidence="6" id="KW-1185">Reference proteome</keyword>
<protein>
    <submittedName>
        <fullName evidence="5">Glycosyl transferase</fullName>
    </submittedName>
</protein>